<protein>
    <submittedName>
        <fullName evidence="1">Uncharacterized protein</fullName>
    </submittedName>
</protein>
<sequence length="133" mass="15251">MASGVARNFHLPVRSLRQLPIDSFAGIFCRRSENPIVGPYRLLLEGRGTMGDFALADDKTFRRQLRTPRNLRPEKKKTLICEAPSNVFVRYRTLLQLLQNMLLLEPSGLFEVVRSVEGPGQFARVPQKKERKK</sequence>
<keyword evidence="2" id="KW-1185">Reference proteome</keyword>
<organism evidence="1 2">
    <name type="scientific">Araneus ventricosus</name>
    <name type="common">Orbweaver spider</name>
    <name type="synonym">Epeira ventricosa</name>
    <dbReference type="NCBI Taxonomy" id="182803"/>
    <lineage>
        <taxon>Eukaryota</taxon>
        <taxon>Metazoa</taxon>
        <taxon>Ecdysozoa</taxon>
        <taxon>Arthropoda</taxon>
        <taxon>Chelicerata</taxon>
        <taxon>Arachnida</taxon>
        <taxon>Araneae</taxon>
        <taxon>Araneomorphae</taxon>
        <taxon>Entelegynae</taxon>
        <taxon>Araneoidea</taxon>
        <taxon>Araneidae</taxon>
        <taxon>Araneus</taxon>
    </lineage>
</organism>
<dbReference type="OrthoDB" id="10488043at2759"/>
<dbReference type="EMBL" id="BGPR01000579">
    <property type="protein sequence ID" value="GBM27224.1"/>
    <property type="molecule type" value="Genomic_DNA"/>
</dbReference>
<gene>
    <name evidence="1" type="ORF">AVEN_255090_1</name>
</gene>
<evidence type="ECO:0000313" key="2">
    <source>
        <dbReference type="Proteomes" id="UP000499080"/>
    </source>
</evidence>
<accession>A0A4Y2EH91</accession>
<dbReference type="AlphaFoldDB" id="A0A4Y2EH91"/>
<dbReference type="Proteomes" id="UP000499080">
    <property type="component" value="Unassembled WGS sequence"/>
</dbReference>
<reference evidence="1 2" key="1">
    <citation type="journal article" date="2019" name="Sci. Rep.">
        <title>Orb-weaving spider Araneus ventricosus genome elucidates the spidroin gene catalogue.</title>
        <authorList>
            <person name="Kono N."/>
            <person name="Nakamura H."/>
            <person name="Ohtoshi R."/>
            <person name="Moran D.A.P."/>
            <person name="Shinohara A."/>
            <person name="Yoshida Y."/>
            <person name="Fujiwara M."/>
            <person name="Mori M."/>
            <person name="Tomita M."/>
            <person name="Arakawa K."/>
        </authorList>
    </citation>
    <scope>NUCLEOTIDE SEQUENCE [LARGE SCALE GENOMIC DNA]</scope>
</reference>
<evidence type="ECO:0000313" key="1">
    <source>
        <dbReference type="EMBL" id="GBM27224.1"/>
    </source>
</evidence>
<proteinExistence type="predicted"/>
<comment type="caution">
    <text evidence="1">The sequence shown here is derived from an EMBL/GenBank/DDBJ whole genome shotgun (WGS) entry which is preliminary data.</text>
</comment>
<name>A0A4Y2EH91_ARAVE</name>